<dbReference type="EMBL" id="CAXLJM020000025">
    <property type="protein sequence ID" value="CAL8092137.1"/>
    <property type="molecule type" value="Genomic_DNA"/>
</dbReference>
<gene>
    <name evidence="1" type="ORF">ODALV1_LOCUS8133</name>
</gene>
<feature type="non-terminal residue" evidence="1">
    <location>
        <position position="321"/>
    </location>
</feature>
<dbReference type="Proteomes" id="UP001642540">
    <property type="component" value="Unassembled WGS sequence"/>
</dbReference>
<sequence length="321" mass="36488">MEKTTSFSDVTQQQLLKKALLYGLNIFVDQRINPALPVGLNRVEDVTDADMILSSYTIEMDKTLKPENQIISFTSSWIQDVDKEDIDISNKFPFGASGILVKPFLVDVIPSQYSGSVIQIMNLNVGEYGLICNLIKLANAKCTSMWENTVQYIIYGPRVSPRQLETIRESHPGVSLVETKEFLNSFGVTSKLWTVRLASGNHIQNPVSKPVVELMVYNECSQLIKLLTTQFESEGFQRYYPSKYNANFTTPVPGTQLRIISTPRISMDNQRMILLLQKQPNLRLISVNEIPASWDMEWTMLEILSHHTDSKTAKDFQQNQI</sequence>
<accession>A0ABP1Q975</accession>
<proteinExistence type="predicted"/>
<organism evidence="1 2">
    <name type="scientific">Orchesella dallaii</name>
    <dbReference type="NCBI Taxonomy" id="48710"/>
    <lineage>
        <taxon>Eukaryota</taxon>
        <taxon>Metazoa</taxon>
        <taxon>Ecdysozoa</taxon>
        <taxon>Arthropoda</taxon>
        <taxon>Hexapoda</taxon>
        <taxon>Collembola</taxon>
        <taxon>Entomobryomorpha</taxon>
        <taxon>Entomobryoidea</taxon>
        <taxon>Orchesellidae</taxon>
        <taxon>Orchesellinae</taxon>
        <taxon>Orchesella</taxon>
    </lineage>
</organism>
<evidence type="ECO:0000313" key="2">
    <source>
        <dbReference type="Proteomes" id="UP001642540"/>
    </source>
</evidence>
<evidence type="ECO:0000313" key="1">
    <source>
        <dbReference type="EMBL" id="CAL8092137.1"/>
    </source>
</evidence>
<keyword evidence="2" id="KW-1185">Reference proteome</keyword>
<comment type="caution">
    <text evidence="1">The sequence shown here is derived from an EMBL/GenBank/DDBJ whole genome shotgun (WGS) entry which is preliminary data.</text>
</comment>
<protein>
    <submittedName>
        <fullName evidence="1">Uncharacterized protein</fullName>
    </submittedName>
</protein>
<reference evidence="1 2" key="1">
    <citation type="submission" date="2024-08" db="EMBL/GenBank/DDBJ databases">
        <authorList>
            <person name="Cucini C."/>
            <person name="Frati F."/>
        </authorList>
    </citation>
    <scope>NUCLEOTIDE SEQUENCE [LARGE SCALE GENOMIC DNA]</scope>
</reference>
<name>A0ABP1Q975_9HEXA</name>